<accession>A0ABY6U6T2</accession>
<protein>
    <submittedName>
        <fullName evidence="2">Uncharacterized protein</fullName>
    </submittedName>
</protein>
<comment type="caution">
    <text evidence="2">The sequence shown here is derived from an EMBL/GenBank/DDBJ whole genome shotgun (WGS) entry which is preliminary data.</text>
</comment>
<dbReference type="Proteomes" id="UP000766486">
    <property type="component" value="Unassembled WGS sequence"/>
</dbReference>
<organism evidence="2 3">
    <name type="scientific">Bionectria ochroleuca</name>
    <name type="common">Gliocladium roseum</name>
    <dbReference type="NCBI Taxonomy" id="29856"/>
    <lineage>
        <taxon>Eukaryota</taxon>
        <taxon>Fungi</taxon>
        <taxon>Dikarya</taxon>
        <taxon>Ascomycota</taxon>
        <taxon>Pezizomycotina</taxon>
        <taxon>Sordariomycetes</taxon>
        <taxon>Hypocreomycetidae</taxon>
        <taxon>Hypocreales</taxon>
        <taxon>Bionectriaceae</taxon>
        <taxon>Clonostachys</taxon>
    </lineage>
</organism>
<feature type="region of interest" description="Disordered" evidence="1">
    <location>
        <begin position="307"/>
        <end position="335"/>
    </location>
</feature>
<reference evidence="2 3" key="1">
    <citation type="submission" date="2019-06" db="EMBL/GenBank/DDBJ databases">
        <authorList>
            <person name="Broberg M."/>
        </authorList>
    </citation>
    <scope>NUCLEOTIDE SEQUENCE [LARGE SCALE GENOMIC DNA]</scope>
</reference>
<feature type="region of interest" description="Disordered" evidence="1">
    <location>
        <begin position="1"/>
        <end position="69"/>
    </location>
</feature>
<evidence type="ECO:0000313" key="3">
    <source>
        <dbReference type="Proteomes" id="UP000766486"/>
    </source>
</evidence>
<sequence length="431" mass="47971">MAFLPNDSQSLPSTKLPGAAARLRSSHEDHPCGTSPAPSISGSDDQLDVPPSLPPPPTMPIDDTNQTMPIDRRHCVKNTRFLSSDHRRTTLPLSKESERLKEQVTGIKSKYHDGGCSSWSLMKEPPDAIRPHDHFTFGFGLQHDKFQFQSAAGDIDNLKKKLEPMRSVDTSPPILYLSNLFSKLPDKYSSILSTPPKLRFHHRALEHSKMSDACSSWPRYMPSSNLKPGRASPQESLDMDVSPRTNSSRSTCDKILVHGLHEFYGAKEREIEESSSLQNLQSGNVCLAGRKRHAPWDEILHHRIESQPGLERRDEAKAQLSPHPRLPTISQGPPVLSLSQPSSYIPDKSVGPSNTITYNHHSPQRESHGGTSPLSIAQLYITLKTIGPSPQGSVLRWPAEHQLIGTTASPREVPKIQNDLRWQLKTANDIR</sequence>
<keyword evidence="3" id="KW-1185">Reference proteome</keyword>
<gene>
    <name evidence="2" type="ORF">CLO192961_LOCUS176413</name>
</gene>
<evidence type="ECO:0000256" key="1">
    <source>
        <dbReference type="SAM" id="MobiDB-lite"/>
    </source>
</evidence>
<name>A0ABY6U6T2_BIOOC</name>
<evidence type="ECO:0000313" key="2">
    <source>
        <dbReference type="EMBL" id="VUC25807.1"/>
    </source>
</evidence>
<feature type="region of interest" description="Disordered" evidence="1">
    <location>
        <begin position="224"/>
        <end position="249"/>
    </location>
</feature>
<dbReference type="EMBL" id="CABFNS010000741">
    <property type="protein sequence ID" value="VUC25807.1"/>
    <property type="molecule type" value="Genomic_DNA"/>
</dbReference>
<proteinExistence type="predicted"/>
<feature type="compositionally biased region" description="Basic and acidic residues" evidence="1">
    <location>
        <begin position="307"/>
        <end position="317"/>
    </location>
</feature>
<feature type="compositionally biased region" description="Polar residues" evidence="1">
    <location>
        <begin position="1"/>
        <end position="13"/>
    </location>
</feature>